<dbReference type="VEuPathDB" id="FungiDB:SPRG_03655"/>
<sequence length="123" mass="13480">MWLSDVEMSERNREPMSASTDAIWDVALAAGFPILVDVDVSYLEIARCHVTGAVLGQVHGAAIDHEVRQDACPGYVAKVAQAYEAERIPVATTTLGQPARPCSFPRSICPQEQHRILPIHIVF</sequence>
<accession>A0A067CR80</accession>
<keyword evidence="2" id="KW-1185">Reference proteome</keyword>
<proteinExistence type="predicted"/>
<evidence type="ECO:0000313" key="2">
    <source>
        <dbReference type="Proteomes" id="UP000030745"/>
    </source>
</evidence>
<dbReference type="EMBL" id="KK583197">
    <property type="protein sequence ID" value="KDO31735.1"/>
    <property type="molecule type" value="Genomic_DNA"/>
</dbReference>
<reference evidence="1 2" key="1">
    <citation type="journal article" date="2013" name="PLoS Genet.">
        <title>Distinctive expansion of potential virulence genes in the genome of the oomycete fish pathogen Saprolegnia parasitica.</title>
        <authorList>
            <person name="Jiang R.H."/>
            <person name="de Bruijn I."/>
            <person name="Haas B.J."/>
            <person name="Belmonte R."/>
            <person name="Lobach L."/>
            <person name="Christie J."/>
            <person name="van den Ackerveken G."/>
            <person name="Bottin A."/>
            <person name="Bulone V."/>
            <person name="Diaz-Moreno S.M."/>
            <person name="Dumas B."/>
            <person name="Fan L."/>
            <person name="Gaulin E."/>
            <person name="Govers F."/>
            <person name="Grenville-Briggs L.J."/>
            <person name="Horner N.R."/>
            <person name="Levin J.Z."/>
            <person name="Mammella M."/>
            <person name="Meijer H.J."/>
            <person name="Morris P."/>
            <person name="Nusbaum C."/>
            <person name="Oome S."/>
            <person name="Phillips A.J."/>
            <person name="van Rooyen D."/>
            <person name="Rzeszutek E."/>
            <person name="Saraiva M."/>
            <person name="Secombes C.J."/>
            <person name="Seidl M.F."/>
            <person name="Snel B."/>
            <person name="Stassen J.H."/>
            <person name="Sykes S."/>
            <person name="Tripathy S."/>
            <person name="van den Berg H."/>
            <person name="Vega-Arreguin J.C."/>
            <person name="Wawra S."/>
            <person name="Young S.K."/>
            <person name="Zeng Q."/>
            <person name="Dieguez-Uribeondo J."/>
            <person name="Russ C."/>
            <person name="Tyler B.M."/>
            <person name="van West P."/>
        </authorList>
    </citation>
    <scope>NUCLEOTIDE SEQUENCE [LARGE SCALE GENOMIC DNA]</scope>
    <source>
        <strain evidence="1 2">CBS 223.65</strain>
    </source>
</reference>
<organism evidence="1 2">
    <name type="scientific">Saprolegnia parasitica (strain CBS 223.65)</name>
    <dbReference type="NCBI Taxonomy" id="695850"/>
    <lineage>
        <taxon>Eukaryota</taxon>
        <taxon>Sar</taxon>
        <taxon>Stramenopiles</taxon>
        <taxon>Oomycota</taxon>
        <taxon>Saprolegniomycetes</taxon>
        <taxon>Saprolegniales</taxon>
        <taxon>Saprolegniaceae</taxon>
        <taxon>Saprolegnia</taxon>
    </lineage>
</organism>
<dbReference type="Proteomes" id="UP000030745">
    <property type="component" value="Unassembled WGS sequence"/>
</dbReference>
<protein>
    <submittedName>
        <fullName evidence="1">Uncharacterized protein</fullName>
    </submittedName>
</protein>
<dbReference type="AlphaFoldDB" id="A0A067CR80"/>
<dbReference type="GeneID" id="24126140"/>
<name>A0A067CR80_SAPPC</name>
<gene>
    <name evidence="1" type="ORF">SPRG_03655</name>
</gene>
<dbReference type="KEGG" id="spar:SPRG_03655"/>
<dbReference type="RefSeq" id="XP_012197616.1">
    <property type="nucleotide sequence ID" value="XM_012342226.1"/>
</dbReference>
<evidence type="ECO:0000313" key="1">
    <source>
        <dbReference type="EMBL" id="KDO31735.1"/>
    </source>
</evidence>
<feature type="non-terminal residue" evidence="1">
    <location>
        <position position="123"/>
    </location>
</feature>